<gene>
    <name evidence="1" type="ORF">EgrG_002045300</name>
</gene>
<dbReference type="AlphaFoldDB" id="A0A068WZ31"/>
<accession>A0A068WZ31</accession>
<evidence type="ECO:0000313" key="1">
    <source>
        <dbReference type="EMBL" id="CDS23769.1"/>
    </source>
</evidence>
<reference evidence="3" key="3">
    <citation type="submission" date="2020-10" db="UniProtKB">
        <authorList>
            <consortium name="WormBaseParasite"/>
        </authorList>
    </citation>
    <scope>IDENTIFICATION</scope>
</reference>
<organism evidence="1">
    <name type="scientific">Echinococcus granulosus</name>
    <name type="common">Hydatid tapeworm</name>
    <dbReference type="NCBI Taxonomy" id="6210"/>
    <lineage>
        <taxon>Eukaryota</taxon>
        <taxon>Metazoa</taxon>
        <taxon>Spiralia</taxon>
        <taxon>Lophotrochozoa</taxon>
        <taxon>Platyhelminthes</taxon>
        <taxon>Cestoda</taxon>
        <taxon>Eucestoda</taxon>
        <taxon>Cyclophyllidea</taxon>
        <taxon>Taeniidae</taxon>
        <taxon>Echinococcus</taxon>
        <taxon>Echinococcus granulosus group</taxon>
    </lineage>
</organism>
<sequence length="200" mass="21109">MEPIFSLLLPQLPQPPPLILPQIVKLQQSSFKLKELQLVRYNCNLFSLITSAPPVTSTASNADAVKADSPPVATSTVSKPFAGGLFDPSSPTTTNSAAAKMSFHKRSAVQTSTASTATTAAPAAEAAVPAASKSTLLGLLPVTSTVTSTWTPVITSSPWVKQDNKRKSNTLFRYDVTDRAHGLSGPQVPLTSAPPKCFNY</sequence>
<reference evidence="1" key="2">
    <citation type="submission" date="2014-06" db="EMBL/GenBank/DDBJ databases">
        <authorList>
            <person name="Aslett M."/>
        </authorList>
    </citation>
    <scope>NUCLEOTIDE SEQUENCE</scope>
</reference>
<protein>
    <submittedName>
        <fullName evidence="1 3">Uncharacterized protein</fullName>
    </submittedName>
</protein>
<dbReference type="WBParaSite" id="EgrG_002045300">
    <property type="protein sequence ID" value="EgrG_002045300"/>
    <property type="gene ID" value="EgrG_002045300"/>
</dbReference>
<name>A0A068WZ31_ECHGR</name>
<dbReference type="EMBL" id="LK028594">
    <property type="protein sequence ID" value="CDS23769.1"/>
    <property type="molecule type" value="Genomic_DNA"/>
</dbReference>
<proteinExistence type="predicted"/>
<reference evidence="1 2" key="1">
    <citation type="journal article" date="2013" name="Nature">
        <title>The genomes of four tapeworm species reveal adaptations to parasitism.</title>
        <authorList>
            <person name="Tsai I.J."/>
            <person name="Zarowiecki M."/>
            <person name="Holroyd N."/>
            <person name="Garciarrubio A."/>
            <person name="Sanchez-Flores A."/>
            <person name="Brooks K.L."/>
            <person name="Tracey A."/>
            <person name="Bobes R.J."/>
            <person name="Fragoso G."/>
            <person name="Sciutto E."/>
            <person name="Aslett M."/>
            <person name="Beasley H."/>
            <person name="Bennett H.M."/>
            <person name="Cai J."/>
            <person name="Camicia F."/>
            <person name="Clark R."/>
            <person name="Cucher M."/>
            <person name="De Silva N."/>
            <person name="Day T.A."/>
            <person name="Deplazes P."/>
            <person name="Estrada K."/>
            <person name="Fernandez C."/>
            <person name="Holland P.W."/>
            <person name="Hou J."/>
            <person name="Hu S."/>
            <person name="Huckvale T."/>
            <person name="Hung S.S."/>
            <person name="Kamenetzky L."/>
            <person name="Keane J.A."/>
            <person name="Kiss F."/>
            <person name="Koziol U."/>
            <person name="Lambert O."/>
            <person name="Liu K."/>
            <person name="Luo X."/>
            <person name="Luo Y."/>
            <person name="Macchiaroli N."/>
            <person name="Nichol S."/>
            <person name="Paps J."/>
            <person name="Parkinson J."/>
            <person name="Pouchkina-Stantcheva N."/>
            <person name="Riddiford N."/>
            <person name="Rosenzvit M."/>
            <person name="Salinas G."/>
            <person name="Wasmuth J.D."/>
            <person name="Zamanian M."/>
            <person name="Zheng Y."/>
            <person name="Cai X."/>
            <person name="Soberon X."/>
            <person name="Olson P.D."/>
            <person name="Laclette J.P."/>
            <person name="Brehm K."/>
            <person name="Berriman M."/>
            <person name="Garciarrubio A."/>
            <person name="Bobes R.J."/>
            <person name="Fragoso G."/>
            <person name="Sanchez-Flores A."/>
            <person name="Estrada K."/>
            <person name="Cevallos M.A."/>
            <person name="Morett E."/>
            <person name="Gonzalez V."/>
            <person name="Portillo T."/>
            <person name="Ochoa-Leyva A."/>
            <person name="Jose M.V."/>
            <person name="Sciutto E."/>
            <person name="Landa A."/>
            <person name="Jimenez L."/>
            <person name="Valdes V."/>
            <person name="Carrero J.C."/>
            <person name="Larralde C."/>
            <person name="Morales-Montor J."/>
            <person name="Limon-Lason J."/>
            <person name="Soberon X."/>
            <person name="Laclette J.P."/>
        </authorList>
    </citation>
    <scope>NUCLEOTIDE SEQUENCE [LARGE SCALE GENOMIC DNA]</scope>
</reference>
<evidence type="ECO:0000313" key="2">
    <source>
        <dbReference type="Proteomes" id="UP000492820"/>
    </source>
</evidence>
<dbReference type="Proteomes" id="UP000492820">
    <property type="component" value="Unassembled WGS sequence"/>
</dbReference>
<evidence type="ECO:0000313" key="3">
    <source>
        <dbReference type="WBParaSite" id="EgrG_002045300"/>
    </source>
</evidence>